<keyword evidence="3" id="KW-0808">Transferase</keyword>
<dbReference type="EMBL" id="JAUEIQ010000002">
    <property type="protein sequence ID" value="MDN0063299.1"/>
    <property type="molecule type" value="Genomic_DNA"/>
</dbReference>
<dbReference type="InterPro" id="IPR001173">
    <property type="entry name" value="Glyco_trans_2-like"/>
</dbReference>
<gene>
    <name evidence="5" type="ORF">QVN30_03130</name>
</gene>
<proteinExistence type="inferred from homology"/>
<evidence type="ECO:0000313" key="5">
    <source>
        <dbReference type="EMBL" id="MDN0063299.1"/>
    </source>
</evidence>
<dbReference type="PANTHER" id="PTHR43685">
    <property type="entry name" value="GLYCOSYLTRANSFERASE"/>
    <property type="match status" value="1"/>
</dbReference>
<reference evidence="5" key="1">
    <citation type="submission" date="2023-06" db="EMBL/GenBank/DDBJ databases">
        <authorList>
            <person name="Zeman M."/>
            <person name="Kubasova T."/>
            <person name="Jahodarova E."/>
            <person name="Nykrynova M."/>
            <person name="Rychlik I."/>
        </authorList>
    </citation>
    <scope>NUCLEOTIDE SEQUENCE</scope>
    <source>
        <strain evidence="5">176_SSukc20</strain>
    </source>
</reference>
<dbReference type="RefSeq" id="WP_289835443.1">
    <property type="nucleotide sequence ID" value="NZ_JAUEIQ010000002.1"/>
</dbReference>
<sequence length="310" mass="34403">MPETVAILLATHNGERYIAEQLESIGRQTHRDWHLFVSDDGSSDGTLRVVEGFRSQNPDKVTIVSQGHRMGGAKENFFHLMRVVPRGFKAYCFCDQDDRWLPEKIEKTLAALEAIGSESGDCPCLAFCDARVVGADLGLIDSSFVSFTDVDPAATSLSELLVQNPISGAEVMVNERALELASRPSNLEGIDMHDQWLGLVVSAFGKMQYVDEALFEYRQHGDNEVGAKKMGLGSIISKARIAKSSLRKKEVQAARFVEEYRNILSRSQTLLLEGFASIEQLSKIARIEFLRKNGVRMNGLLRNAGLYAFV</sequence>
<organism evidence="5 6">
    <name type="scientific">Collinsella ihumii</name>
    <dbReference type="NCBI Taxonomy" id="1720204"/>
    <lineage>
        <taxon>Bacteria</taxon>
        <taxon>Bacillati</taxon>
        <taxon>Actinomycetota</taxon>
        <taxon>Coriobacteriia</taxon>
        <taxon>Coriobacteriales</taxon>
        <taxon>Coriobacteriaceae</taxon>
        <taxon>Collinsella</taxon>
    </lineage>
</organism>
<evidence type="ECO:0000256" key="3">
    <source>
        <dbReference type="ARBA" id="ARBA00022679"/>
    </source>
</evidence>
<keyword evidence="6" id="KW-1185">Reference proteome</keyword>
<dbReference type="InterPro" id="IPR050834">
    <property type="entry name" value="Glycosyltransf_2"/>
</dbReference>
<evidence type="ECO:0000256" key="1">
    <source>
        <dbReference type="ARBA" id="ARBA00006739"/>
    </source>
</evidence>
<comment type="caution">
    <text evidence="5">The sequence shown here is derived from an EMBL/GenBank/DDBJ whole genome shotgun (WGS) entry which is preliminary data.</text>
</comment>
<reference evidence="5" key="2">
    <citation type="submission" date="2024-05" db="EMBL/GenBank/DDBJ databases">
        <title>Identification and characterization of horizontal gene transfer across gut microbiota members of farm animals based on homology search.</title>
        <authorList>
            <person name="Schwarzerova J."/>
            <person name="Nykrynova M."/>
            <person name="Jureckova K."/>
            <person name="Cejkova D."/>
            <person name="Rychlik I."/>
        </authorList>
    </citation>
    <scope>NUCLEOTIDE SEQUENCE</scope>
    <source>
        <strain evidence="5">176_SSukc20</strain>
    </source>
</reference>
<dbReference type="Gene3D" id="3.90.550.10">
    <property type="entry name" value="Spore Coat Polysaccharide Biosynthesis Protein SpsA, Chain A"/>
    <property type="match status" value="1"/>
</dbReference>
<dbReference type="InterPro" id="IPR029044">
    <property type="entry name" value="Nucleotide-diphossugar_trans"/>
</dbReference>
<dbReference type="Proteomes" id="UP001168435">
    <property type="component" value="Unassembled WGS sequence"/>
</dbReference>
<keyword evidence="2" id="KW-0328">Glycosyltransferase</keyword>
<evidence type="ECO:0000256" key="2">
    <source>
        <dbReference type="ARBA" id="ARBA00022676"/>
    </source>
</evidence>
<dbReference type="PANTHER" id="PTHR43685:SF5">
    <property type="entry name" value="GLYCOSYLTRANSFERASE EPSE-RELATED"/>
    <property type="match status" value="1"/>
</dbReference>
<evidence type="ECO:0000313" key="6">
    <source>
        <dbReference type="Proteomes" id="UP001168435"/>
    </source>
</evidence>
<dbReference type="SUPFAM" id="SSF53448">
    <property type="entry name" value="Nucleotide-diphospho-sugar transferases"/>
    <property type="match status" value="1"/>
</dbReference>
<evidence type="ECO:0000259" key="4">
    <source>
        <dbReference type="Pfam" id="PF00535"/>
    </source>
</evidence>
<accession>A0ABT7XD15</accession>
<comment type="similarity">
    <text evidence="1">Belongs to the glycosyltransferase 2 family.</text>
</comment>
<name>A0ABT7XD15_9ACTN</name>
<dbReference type="Pfam" id="PF00535">
    <property type="entry name" value="Glycos_transf_2"/>
    <property type="match status" value="1"/>
</dbReference>
<dbReference type="CDD" id="cd04196">
    <property type="entry name" value="GT_2_like_d"/>
    <property type="match status" value="1"/>
</dbReference>
<protein>
    <submittedName>
        <fullName evidence="5">Glycosyltransferase family 2 protein</fullName>
    </submittedName>
</protein>
<feature type="domain" description="Glycosyltransferase 2-like" evidence="4">
    <location>
        <begin position="7"/>
        <end position="115"/>
    </location>
</feature>